<keyword evidence="3" id="KW-0865">Zymogen</keyword>
<name>A0AAN6Y1F0_9PEZI</name>
<dbReference type="Proteomes" id="UP001301769">
    <property type="component" value="Unassembled WGS sequence"/>
</dbReference>
<reference evidence="5" key="2">
    <citation type="submission" date="2023-05" db="EMBL/GenBank/DDBJ databases">
        <authorList>
            <consortium name="Lawrence Berkeley National Laboratory"/>
            <person name="Steindorff A."/>
            <person name="Hensen N."/>
            <person name="Bonometti L."/>
            <person name="Westerberg I."/>
            <person name="Brannstrom I.O."/>
            <person name="Guillou S."/>
            <person name="Cros-Aarteil S."/>
            <person name="Calhoun S."/>
            <person name="Haridas S."/>
            <person name="Kuo A."/>
            <person name="Mondo S."/>
            <person name="Pangilinan J."/>
            <person name="Riley R."/>
            <person name="Labutti K."/>
            <person name="Andreopoulos B."/>
            <person name="Lipzen A."/>
            <person name="Chen C."/>
            <person name="Yanf M."/>
            <person name="Daum C."/>
            <person name="Ng V."/>
            <person name="Clum A."/>
            <person name="Ohm R."/>
            <person name="Martin F."/>
            <person name="Silar P."/>
            <person name="Natvig D."/>
            <person name="Lalanne C."/>
            <person name="Gautier V."/>
            <person name="Ament-Velasquez S.L."/>
            <person name="Kruys A."/>
            <person name="Hutchinson M.I."/>
            <person name="Powell A.J."/>
            <person name="Barry K."/>
            <person name="Miller A.N."/>
            <person name="Grigoriev I.V."/>
            <person name="Debuchy R."/>
            <person name="Gladieux P."/>
            <person name="Thoren M.H."/>
            <person name="Johannesson H."/>
        </authorList>
    </citation>
    <scope>NUCLEOTIDE SEQUENCE</scope>
    <source>
        <strain evidence="5">PSN293</strain>
    </source>
</reference>
<keyword evidence="2" id="KW-0788">Thiol protease</keyword>
<keyword evidence="2" id="KW-0645">Protease</keyword>
<dbReference type="GO" id="GO:0006508">
    <property type="term" value="P:proteolysis"/>
    <property type="evidence" value="ECO:0007669"/>
    <property type="project" value="InterPro"/>
</dbReference>
<evidence type="ECO:0000259" key="4">
    <source>
        <dbReference type="Pfam" id="PF00656"/>
    </source>
</evidence>
<dbReference type="GO" id="GO:0004197">
    <property type="term" value="F:cysteine-type endopeptidase activity"/>
    <property type="evidence" value="ECO:0007669"/>
    <property type="project" value="InterPro"/>
</dbReference>
<dbReference type="Pfam" id="PF00656">
    <property type="entry name" value="Peptidase_C14"/>
    <property type="match status" value="1"/>
</dbReference>
<reference evidence="5" key="1">
    <citation type="journal article" date="2023" name="Mol. Phylogenet. Evol.">
        <title>Genome-scale phylogeny and comparative genomics of the fungal order Sordariales.</title>
        <authorList>
            <person name="Hensen N."/>
            <person name="Bonometti L."/>
            <person name="Westerberg I."/>
            <person name="Brannstrom I.O."/>
            <person name="Guillou S."/>
            <person name="Cros-Aarteil S."/>
            <person name="Calhoun S."/>
            <person name="Haridas S."/>
            <person name="Kuo A."/>
            <person name="Mondo S."/>
            <person name="Pangilinan J."/>
            <person name="Riley R."/>
            <person name="LaButti K."/>
            <person name="Andreopoulos B."/>
            <person name="Lipzen A."/>
            <person name="Chen C."/>
            <person name="Yan M."/>
            <person name="Daum C."/>
            <person name="Ng V."/>
            <person name="Clum A."/>
            <person name="Steindorff A."/>
            <person name="Ohm R.A."/>
            <person name="Martin F."/>
            <person name="Silar P."/>
            <person name="Natvig D.O."/>
            <person name="Lalanne C."/>
            <person name="Gautier V."/>
            <person name="Ament-Velasquez S.L."/>
            <person name="Kruys A."/>
            <person name="Hutchinson M.I."/>
            <person name="Powell A.J."/>
            <person name="Barry K."/>
            <person name="Miller A.N."/>
            <person name="Grigoriev I.V."/>
            <person name="Debuchy R."/>
            <person name="Gladieux P."/>
            <person name="Hiltunen Thoren M."/>
            <person name="Johannesson H."/>
        </authorList>
    </citation>
    <scope>NUCLEOTIDE SEQUENCE</scope>
    <source>
        <strain evidence="5">PSN293</strain>
    </source>
</reference>
<accession>A0AAN6Y1F0</accession>
<evidence type="ECO:0000256" key="3">
    <source>
        <dbReference type="ARBA" id="ARBA00023145"/>
    </source>
</evidence>
<sequence>MASSSFTRPQANETPYTSASLMRATWESNDEIQDGVDSDIENIKGILIETYKFQDVLWRMPYTTTTADVIAYINQHASSKGSKHLFVFYYSGHGGRKGNPNSKLLLKTEYKDCKELVYDDIHRALYSLRCDVLVILDCCRITSIVSLYPKPDETRSDGRKKMVFIGACAASEVSMGRSDLTLTYRLCKATKAVNGWPVSLCVILGELNYETTQARKSVSEQVWPDVHFADIDDSSPKEGRDMFLHRIPGA</sequence>
<dbReference type="GO" id="GO:0006915">
    <property type="term" value="P:apoptotic process"/>
    <property type="evidence" value="ECO:0007669"/>
    <property type="project" value="UniProtKB-KW"/>
</dbReference>
<proteinExistence type="predicted"/>
<evidence type="ECO:0000256" key="2">
    <source>
        <dbReference type="ARBA" id="ARBA00022807"/>
    </source>
</evidence>
<gene>
    <name evidence="5" type="ORF">QBC37DRAFT_406121</name>
</gene>
<keyword evidence="1" id="KW-0053">Apoptosis</keyword>
<protein>
    <recommendedName>
        <fullName evidence="4">Peptidase C14 caspase domain-containing protein</fullName>
    </recommendedName>
</protein>
<dbReference type="InterPro" id="IPR029030">
    <property type="entry name" value="Caspase-like_dom_sf"/>
</dbReference>
<keyword evidence="2" id="KW-0378">Hydrolase</keyword>
<organism evidence="5 6">
    <name type="scientific">Rhypophila decipiens</name>
    <dbReference type="NCBI Taxonomy" id="261697"/>
    <lineage>
        <taxon>Eukaryota</taxon>
        <taxon>Fungi</taxon>
        <taxon>Dikarya</taxon>
        <taxon>Ascomycota</taxon>
        <taxon>Pezizomycotina</taxon>
        <taxon>Sordariomycetes</taxon>
        <taxon>Sordariomycetidae</taxon>
        <taxon>Sordariales</taxon>
        <taxon>Naviculisporaceae</taxon>
        <taxon>Rhypophila</taxon>
    </lineage>
</organism>
<evidence type="ECO:0000256" key="1">
    <source>
        <dbReference type="ARBA" id="ARBA00022703"/>
    </source>
</evidence>
<comment type="caution">
    <text evidence="5">The sequence shown here is derived from an EMBL/GenBank/DDBJ whole genome shotgun (WGS) entry which is preliminary data.</text>
</comment>
<feature type="domain" description="Peptidase C14 caspase" evidence="4">
    <location>
        <begin position="34"/>
        <end position="176"/>
    </location>
</feature>
<keyword evidence="6" id="KW-1185">Reference proteome</keyword>
<evidence type="ECO:0000313" key="5">
    <source>
        <dbReference type="EMBL" id="KAK4207552.1"/>
    </source>
</evidence>
<evidence type="ECO:0000313" key="6">
    <source>
        <dbReference type="Proteomes" id="UP001301769"/>
    </source>
</evidence>
<dbReference type="InterPro" id="IPR011600">
    <property type="entry name" value="Pept_C14_caspase"/>
</dbReference>
<dbReference type="EMBL" id="MU858288">
    <property type="protein sequence ID" value="KAK4207552.1"/>
    <property type="molecule type" value="Genomic_DNA"/>
</dbReference>
<dbReference type="SUPFAM" id="SSF52129">
    <property type="entry name" value="Caspase-like"/>
    <property type="match status" value="1"/>
</dbReference>
<dbReference type="AlphaFoldDB" id="A0AAN6Y1F0"/>
<dbReference type="Gene3D" id="3.40.50.1460">
    <property type="match status" value="1"/>
</dbReference>